<evidence type="ECO:0000313" key="3">
    <source>
        <dbReference type="Proteomes" id="UP001165427"/>
    </source>
</evidence>
<feature type="transmembrane region" description="Helical" evidence="1">
    <location>
        <begin position="270"/>
        <end position="289"/>
    </location>
</feature>
<gene>
    <name evidence="2" type="ORF">MRX98_16760</name>
</gene>
<feature type="transmembrane region" description="Helical" evidence="1">
    <location>
        <begin position="100"/>
        <end position="119"/>
    </location>
</feature>
<evidence type="ECO:0000313" key="2">
    <source>
        <dbReference type="EMBL" id="MCJ8502238.1"/>
    </source>
</evidence>
<feature type="transmembrane region" description="Helical" evidence="1">
    <location>
        <begin position="6"/>
        <end position="35"/>
    </location>
</feature>
<feature type="transmembrane region" description="Helical" evidence="1">
    <location>
        <begin position="310"/>
        <end position="332"/>
    </location>
</feature>
<feature type="transmembrane region" description="Helical" evidence="1">
    <location>
        <begin position="191"/>
        <end position="212"/>
    </location>
</feature>
<accession>A0AA41RBS1</accession>
<name>A0AA41RBS1_9BACT</name>
<proteinExistence type="predicted"/>
<keyword evidence="1" id="KW-0812">Transmembrane</keyword>
<dbReference type="RefSeq" id="WP_246912706.1">
    <property type="nucleotide sequence ID" value="NZ_JALJRB010000022.1"/>
</dbReference>
<evidence type="ECO:0000256" key="1">
    <source>
        <dbReference type="SAM" id="Phobius"/>
    </source>
</evidence>
<comment type="caution">
    <text evidence="2">The sequence shown here is derived from an EMBL/GenBank/DDBJ whole genome shotgun (WGS) entry which is preliminary data.</text>
</comment>
<feature type="transmembrane region" description="Helical" evidence="1">
    <location>
        <begin position="224"/>
        <end position="244"/>
    </location>
</feature>
<dbReference type="Proteomes" id="UP001165427">
    <property type="component" value="Unassembled WGS sequence"/>
</dbReference>
<keyword evidence="1" id="KW-1133">Transmembrane helix</keyword>
<reference evidence="2" key="1">
    <citation type="submission" date="2022-04" db="EMBL/GenBank/DDBJ databases">
        <title>Desulfatitalea alkaliphila sp. nov., a novel anaerobic sulfate-reducing bacterium isolated from terrestrial mud volcano, Taman Peninsula, Russia.</title>
        <authorList>
            <person name="Khomyakova M.A."/>
            <person name="Merkel A.Y."/>
            <person name="Slobodkin A.I."/>
        </authorList>
    </citation>
    <scope>NUCLEOTIDE SEQUENCE</scope>
    <source>
        <strain evidence="2">M08but</strain>
    </source>
</reference>
<feature type="transmembrane region" description="Helical" evidence="1">
    <location>
        <begin position="56"/>
        <end position="80"/>
    </location>
</feature>
<sequence length="340" mass="35971">MIAHPFTWTFWAAVATGLILYGAGVRSALAVAWHWSPGAADGAQLRRERNWEMACLLGRWALAGLTGAALLWLVGVVAVWHGMVPGAMCGTGVLQAMGGHGVRAMAFWAMALLALHGWRVLDRLDSHHPDGLLTPTAARVLLLAAPLLVPAVIHSWLALMHIDPAAPVSCCAAVYDQVLRPTGTGAMGRGGALAAGWLSLAGGGLLAVLAGLQWRCGGKCSGALPAVVAAGWVVVAAPAVKHLWSAYYYQVLSHPCPWCLFLPDHYGAGFAVYGAMAVTLTAGVTLWTADRVRRRHPLLSDAATTLMVRAARRMLLALLLFILLTAGPALAWKLRTGLWL</sequence>
<dbReference type="EMBL" id="JALJRB010000022">
    <property type="protein sequence ID" value="MCJ8502238.1"/>
    <property type="molecule type" value="Genomic_DNA"/>
</dbReference>
<dbReference type="AlphaFoldDB" id="A0AA41RBS1"/>
<keyword evidence="1" id="KW-0472">Membrane</keyword>
<feature type="transmembrane region" description="Helical" evidence="1">
    <location>
        <begin position="140"/>
        <end position="159"/>
    </location>
</feature>
<keyword evidence="3" id="KW-1185">Reference proteome</keyword>
<organism evidence="2 3">
    <name type="scientific">Desulfatitalea alkaliphila</name>
    <dbReference type="NCBI Taxonomy" id="2929485"/>
    <lineage>
        <taxon>Bacteria</taxon>
        <taxon>Pseudomonadati</taxon>
        <taxon>Thermodesulfobacteriota</taxon>
        <taxon>Desulfobacteria</taxon>
        <taxon>Desulfobacterales</taxon>
        <taxon>Desulfosarcinaceae</taxon>
        <taxon>Desulfatitalea</taxon>
    </lineage>
</organism>
<protein>
    <submittedName>
        <fullName evidence="2">Uncharacterized protein</fullName>
    </submittedName>
</protein>